<keyword evidence="1" id="KW-0472">Membrane</keyword>
<organism evidence="3">
    <name type="scientific">hydrothermal vent metagenome</name>
    <dbReference type="NCBI Taxonomy" id="652676"/>
    <lineage>
        <taxon>unclassified sequences</taxon>
        <taxon>metagenomes</taxon>
        <taxon>ecological metagenomes</taxon>
    </lineage>
</organism>
<dbReference type="AlphaFoldDB" id="A0A3B0VQ01"/>
<keyword evidence="1" id="KW-0812">Transmembrane</keyword>
<feature type="transmembrane region" description="Helical" evidence="1">
    <location>
        <begin position="214"/>
        <end position="231"/>
    </location>
</feature>
<name>A0A3B0VQ01_9ZZZZ</name>
<dbReference type="InterPro" id="IPR002654">
    <property type="entry name" value="Glyco_trans_25"/>
</dbReference>
<keyword evidence="1" id="KW-1133">Transmembrane helix</keyword>
<evidence type="ECO:0000256" key="1">
    <source>
        <dbReference type="SAM" id="Phobius"/>
    </source>
</evidence>
<protein>
    <recommendedName>
        <fullName evidence="2">Glycosyl transferase family 25 domain-containing protein</fullName>
    </recommendedName>
</protein>
<feature type="domain" description="Glycosyl transferase family 25" evidence="2">
    <location>
        <begin position="55"/>
        <end position="101"/>
    </location>
</feature>
<proteinExistence type="predicted"/>
<evidence type="ECO:0000313" key="3">
    <source>
        <dbReference type="EMBL" id="VAW42530.1"/>
    </source>
</evidence>
<sequence>MNSNSWSFFDKVYCISIAGRSDRRQEARQQFAAVGLQRLVEFVIVNKHPISPAEGCYQSHITCLKKAAAAGARHILIFEDDIIFKGFSEAKIKEATEFLRANPHWEMMFLGCIVSRSAGTADKSVRRIKYRCLSHAYAVNQPFAAELAARPWQGIPYDTFLARMNKEFYALYPACAFQSNAATDNRFFIDKLRRALGGLAFIQRANEIFHRHKGVIIISHLGILAILFYAFL</sequence>
<dbReference type="EMBL" id="UOEX01000452">
    <property type="protein sequence ID" value="VAW42530.1"/>
    <property type="molecule type" value="Genomic_DNA"/>
</dbReference>
<accession>A0A3B0VQ01</accession>
<reference evidence="3" key="1">
    <citation type="submission" date="2018-06" db="EMBL/GenBank/DDBJ databases">
        <authorList>
            <person name="Zhirakovskaya E."/>
        </authorList>
    </citation>
    <scope>NUCLEOTIDE SEQUENCE</scope>
</reference>
<evidence type="ECO:0000259" key="2">
    <source>
        <dbReference type="Pfam" id="PF01755"/>
    </source>
</evidence>
<dbReference type="Pfam" id="PF01755">
    <property type="entry name" value="Glyco_transf_25"/>
    <property type="match status" value="1"/>
</dbReference>
<gene>
    <name evidence="3" type="ORF">MNBD_DELTA03-1855</name>
</gene>